<keyword evidence="1" id="KW-0175">Coiled coil</keyword>
<evidence type="ECO:0000313" key="3">
    <source>
        <dbReference type="EMBL" id="CAE8686313.1"/>
    </source>
</evidence>
<feature type="region of interest" description="Disordered" evidence="2">
    <location>
        <begin position="705"/>
        <end position="729"/>
    </location>
</feature>
<feature type="region of interest" description="Disordered" evidence="2">
    <location>
        <begin position="524"/>
        <end position="564"/>
    </location>
</feature>
<gene>
    <name evidence="3" type="ORF">PGLA2088_LOCUS24915</name>
</gene>
<protein>
    <submittedName>
        <fullName evidence="3">Uncharacterized protein</fullName>
    </submittedName>
</protein>
<feature type="compositionally biased region" description="Low complexity" evidence="2">
    <location>
        <begin position="709"/>
        <end position="729"/>
    </location>
</feature>
<feature type="compositionally biased region" description="Low complexity" evidence="2">
    <location>
        <begin position="483"/>
        <end position="501"/>
    </location>
</feature>
<proteinExistence type="predicted"/>
<accession>A0A813JY68</accession>
<feature type="region of interest" description="Disordered" evidence="2">
    <location>
        <begin position="474"/>
        <end position="507"/>
    </location>
</feature>
<name>A0A813JY68_POLGL</name>
<sequence length="1004" mass="107592">MACVMDEGRRAMACAMDEAGLLNSMTTEELTVTCERLQRSCKDMEMLLNEFNQEQALLRREQDRIHRHVDKATLAIAEGQKDRGFIGNLLNGIELQLEASNMLSNIFRAKEEQKAAKRRRWPSSAEKKKNSGPKIEAEEQQDDEACGPFSAASIQICNQTLEAHLKDQGMSELAGWVRDTMCGDPVAEAEALPESAELWASSLAASGAFRMQDSTPNRMWNTPSASSVEGLTNRVSFFNDMPSLPASSPRLWAEPAPLVKSKSFGPDGYQVAPEAGEESTFETLVGSALGVVSQHVAQQVAAAQQVAQQAQQVAQQARVAARGGAEGSGSDLPSAPSFSRKLQEAGVVFGWVQDWAAGTAEPSTLRPGGFPPGVELTAFTVVLQRATDGHKWGLAWFKDGFNQNRDRVVESLVPDSLAELWNREQEQAGHPERCIKPFDRLVCANQKSDPNEMTSELAGKRVVLEFQRVTRREQVKVPEDSSHNVSVAVAPSVSHAPSTPSRDNGQGSFQAAFSAYLQKKAPSSFSVDGTEKKPTYAEAEVARKQSEAPPAAQQERQEQHEPPVPVASRVALELASLAADEPAPAVSRISQEEPYAFVAQVLSRGAGSVRLTWLFDWETAATELAAEEWALRGFQVLQSSGDSEEEVCRCDKPPADLQLSVGKRYQFRVRATITDSRGGSGECPLWSSPDSVAVFADLRGAAPFGSSVSSRGPAAASSEPSSSATELQAEATLATASAAGVVKQPSPKATVASKFGSFLAQRPTPGSSPAASPTSPSSGSAGGRIVMGGSASSAAASMSNPLVSAQPRVSMARPHDPAAEKWEMQERLRLRSGQPGNRQSTSTLDLRPRSHSFDSDDEDSLAKISSALSNLERTQAAAKLRESEAIAQEGHHKMLQRLDAGDGSQEAVLRVTQPVTQPSSSADTVENGADLAGSQIQDCRLNVQLADGHAAVLEIRAGEDLARAVTAFVAKHNIRDVCEQPLLDRAMQLSHSGGEDSVDIIDLL</sequence>
<evidence type="ECO:0000256" key="1">
    <source>
        <dbReference type="SAM" id="Coils"/>
    </source>
</evidence>
<dbReference type="Proteomes" id="UP000626109">
    <property type="component" value="Unassembled WGS sequence"/>
</dbReference>
<reference evidence="3" key="1">
    <citation type="submission" date="2021-02" db="EMBL/GenBank/DDBJ databases">
        <authorList>
            <person name="Dougan E. K."/>
            <person name="Rhodes N."/>
            <person name="Thang M."/>
            <person name="Chan C."/>
        </authorList>
    </citation>
    <scope>NUCLEOTIDE SEQUENCE</scope>
</reference>
<evidence type="ECO:0000256" key="2">
    <source>
        <dbReference type="SAM" id="MobiDB-lite"/>
    </source>
</evidence>
<feature type="compositionally biased region" description="Low complexity" evidence="2">
    <location>
        <begin position="763"/>
        <end position="779"/>
    </location>
</feature>
<feature type="compositionally biased region" description="Basic and acidic residues" evidence="2">
    <location>
        <begin position="529"/>
        <end position="546"/>
    </location>
</feature>
<dbReference type="EMBL" id="CAJNNW010026571">
    <property type="protein sequence ID" value="CAE8686313.1"/>
    <property type="molecule type" value="Genomic_DNA"/>
</dbReference>
<feature type="region of interest" description="Disordered" evidence="2">
    <location>
        <begin position="759"/>
        <end position="793"/>
    </location>
</feature>
<feature type="compositionally biased region" description="Polar residues" evidence="2">
    <location>
        <begin position="834"/>
        <end position="844"/>
    </location>
</feature>
<evidence type="ECO:0000313" key="4">
    <source>
        <dbReference type="Proteomes" id="UP000626109"/>
    </source>
</evidence>
<feature type="coiled-coil region" evidence="1">
    <location>
        <begin position="34"/>
        <end position="64"/>
    </location>
</feature>
<feature type="region of interest" description="Disordered" evidence="2">
    <location>
        <begin position="114"/>
        <end position="144"/>
    </location>
</feature>
<feature type="region of interest" description="Disordered" evidence="2">
    <location>
        <begin position="829"/>
        <end position="860"/>
    </location>
</feature>
<organism evidence="3 4">
    <name type="scientific">Polarella glacialis</name>
    <name type="common">Dinoflagellate</name>
    <dbReference type="NCBI Taxonomy" id="89957"/>
    <lineage>
        <taxon>Eukaryota</taxon>
        <taxon>Sar</taxon>
        <taxon>Alveolata</taxon>
        <taxon>Dinophyceae</taxon>
        <taxon>Suessiales</taxon>
        <taxon>Suessiaceae</taxon>
        <taxon>Polarella</taxon>
    </lineage>
</organism>
<dbReference type="AlphaFoldDB" id="A0A813JY68"/>
<comment type="caution">
    <text evidence="3">The sequence shown here is derived from an EMBL/GenBank/DDBJ whole genome shotgun (WGS) entry which is preliminary data.</text>
</comment>